<dbReference type="Pfam" id="PF00990">
    <property type="entry name" value="GGDEF"/>
    <property type="match status" value="1"/>
</dbReference>
<dbReference type="Gene3D" id="3.30.70.270">
    <property type="match status" value="1"/>
</dbReference>
<dbReference type="NCBIfam" id="TIGR00254">
    <property type="entry name" value="GGDEF"/>
    <property type="match status" value="1"/>
</dbReference>
<gene>
    <name evidence="5" type="ORF">J0I24_07900</name>
</gene>
<dbReference type="SUPFAM" id="SSF141868">
    <property type="entry name" value="EAL domain-like"/>
    <property type="match status" value="1"/>
</dbReference>
<dbReference type="InterPro" id="IPR050706">
    <property type="entry name" value="Cyclic-di-GMP_PDE-like"/>
</dbReference>
<dbReference type="SUPFAM" id="SSF55073">
    <property type="entry name" value="Nucleotide cyclase"/>
    <property type="match status" value="1"/>
</dbReference>
<proteinExistence type="predicted"/>
<dbReference type="PANTHER" id="PTHR33121:SF76">
    <property type="entry name" value="SIGNALING PROTEIN"/>
    <property type="match status" value="1"/>
</dbReference>
<dbReference type="InterPro" id="IPR043128">
    <property type="entry name" value="Rev_trsase/Diguanyl_cyclase"/>
</dbReference>
<comment type="caution">
    <text evidence="5">The sequence shown here is derived from an EMBL/GenBank/DDBJ whole genome shotgun (WGS) entry which is preliminary data.</text>
</comment>
<dbReference type="Pfam" id="PF00571">
    <property type="entry name" value="CBS"/>
    <property type="match status" value="1"/>
</dbReference>
<dbReference type="InterPro" id="IPR000644">
    <property type="entry name" value="CBS_dom"/>
</dbReference>
<sequence length="607" mass="67317">MLSLVQPQIGYLAILLDRLLTHGELRVEFQPVFDLRGQSIHAFEALARGPQGSPLERPDALFQTARENGRLYELDALCVRTSLETFARLNLPGQLFINVTQTLLDSGWLGSSAALDLLQRLGLPPSRIVFELLESDDLLKDGVGMEQAEHLHRLGFTLALDDMGRGFGRFEAWQRLHPRYLKIDRAFCAGLADDAIKAAFVRSMLLMAEASRSWVVAEGVESARDLRVLREIGVQLAQGFVLERPSAVPSREMRPAQRGLIEAAQPELYPLASRGSVEQSALGLARPIAPVQPQVRLEEVLRRFDAQPDLMSIPVVDANGRALGILNRYVLADRLWRPHVRDLLGNKPCAQVMSADVLKLDVSSSLHQASQLIADASFRHATEGVLVTEQGDYRGLLLVGDLLRLVNEFQIQTARYANPLTLLPGNVPINEQIDRLLASGQSFVAAYGDIDHFKPFNDVFGYRLGDEVIVLLADLLRARFGRPGDFVGHIGGDDFIVVSAEPDAVERLQTIPQEFAAEMPRFFNADQRERGGYEAVNRRGEAQWFGFPTVSFGVLTLASGQVESHREVSALLVELKKVAKAQAYDRVFIDRRQYGPQVGVQVPSALR</sequence>
<evidence type="ECO:0000256" key="1">
    <source>
        <dbReference type="PROSITE-ProRule" id="PRU00703"/>
    </source>
</evidence>
<feature type="domain" description="CBS" evidence="4">
    <location>
        <begin position="284"/>
        <end position="343"/>
    </location>
</feature>
<dbReference type="InterPro" id="IPR000160">
    <property type="entry name" value="GGDEF_dom"/>
</dbReference>
<dbReference type="AlphaFoldDB" id="A0A8I1MWI1"/>
<dbReference type="InterPro" id="IPR001633">
    <property type="entry name" value="EAL_dom"/>
</dbReference>
<evidence type="ECO:0000313" key="6">
    <source>
        <dbReference type="Proteomes" id="UP000664800"/>
    </source>
</evidence>
<dbReference type="SMART" id="SM00052">
    <property type="entry name" value="EAL"/>
    <property type="match status" value="1"/>
</dbReference>
<name>A0A8I1MWI1_THIA3</name>
<dbReference type="PROSITE" id="PS50883">
    <property type="entry name" value="EAL"/>
    <property type="match status" value="1"/>
</dbReference>
<dbReference type="Gene3D" id="3.10.580.10">
    <property type="entry name" value="CBS-domain"/>
    <property type="match status" value="1"/>
</dbReference>
<dbReference type="EMBL" id="JAFKMR010000016">
    <property type="protein sequence ID" value="MBN8744222.1"/>
    <property type="molecule type" value="Genomic_DNA"/>
</dbReference>
<dbReference type="PANTHER" id="PTHR33121">
    <property type="entry name" value="CYCLIC DI-GMP PHOSPHODIESTERASE PDEF"/>
    <property type="match status" value="1"/>
</dbReference>
<evidence type="ECO:0000259" key="2">
    <source>
        <dbReference type="PROSITE" id="PS50883"/>
    </source>
</evidence>
<dbReference type="Proteomes" id="UP000664800">
    <property type="component" value="Unassembled WGS sequence"/>
</dbReference>
<dbReference type="GO" id="GO:0071111">
    <property type="term" value="F:cyclic-guanylate-specific phosphodiesterase activity"/>
    <property type="evidence" value="ECO:0007669"/>
    <property type="project" value="InterPro"/>
</dbReference>
<dbReference type="SUPFAM" id="SSF54631">
    <property type="entry name" value="CBS-domain pair"/>
    <property type="match status" value="1"/>
</dbReference>
<dbReference type="RefSeq" id="WP_276729754.1">
    <property type="nucleotide sequence ID" value="NZ_JAFKMR010000016.1"/>
</dbReference>
<dbReference type="Pfam" id="PF00563">
    <property type="entry name" value="EAL"/>
    <property type="match status" value="1"/>
</dbReference>
<feature type="domain" description="GGDEF" evidence="3">
    <location>
        <begin position="441"/>
        <end position="592"/>
    </location>
</feature>
<evidence type="ECO:0000313" key="5">
    <source>
        <dbReference type="EMBL" id="MBN8744222.1"/>
    </source>
</evidence>
<reference evidence="5" key="1">
    <citation type="submission" date="2021-02" db="EMBL/GenBank/DDBJ databases">
        <title>Thiocyanate and organic carbon inputs drive convergent selection for specific autotrophic Afipia and Thiobacillus strains within complex microbiomes.</title>
        <authorList>
            <person name="Huddy R.J."/>
            <person name="Sachdeva R."/>
            <person name="Kadzinga F."/>
            <person name="Kantor R.S."/>
            <person name="Harrison S.T.L."/>
            <person name="Banfield J.F."/>
        </authorList>
    </citation>
    <scope>NUCLEOTIDE SEQUENCE</scope>
    <source>
        <strain evidence="5">SCN18_13_7_16_R3_B_64_19</strain>
    </source>
</reference>
<organism evidence="5 6">
    <name type="scientific">Thiomonas arsenitoxydans (strain DSM 22701 / CIP 110005 / 3As)</name>
    <dbReference type="NCBI Taxonomy" id="426114"/>
    <lineage>
        <taxon>Bacteria</taxon>
        <taxon>Pseudomonadati</taxon>
        <taxon>Pseudomonadota</taxon>
        <taxon>Betaproteobacteria</taxon>
        <taxon>Burkholderiales</taxon>
        <taxon>Thiomonas</taxon>
    </lineage>
</organism>
<evidence type="ECO:0000259" key="3">
    <source>
        <dbReference type="PROSITE" id="PS50887"/>
    </source>
</evidence>
<dbReference type="SMART" id="SM00267">
    <property type="entry name" value="GGDEF"/>
    <property type="match status" value="1"/>
</dbReference>
<keyword evidence="1" id="KW-0129">CBS domain</keyword>
<dbReference type="InterPro" id="IPR035919">
    <property type="entry name" value="EAL_sf"/>
</dbReference>
<dbReference type="InterPro" id="IPR029787">
    <property type="entry name" value="Nucleotide_cyclase"/>
</dbReference>
<evidence type="ECO:0000259" key="4">
    <source>
        <dbReference type="PROSITE" id="PS51371"/>
    </source>
</evidence>
<dbReference type="PROSITE" id="PS51371">
    <property type="entry name" value="CBS"/>
    <property type="match status" value="1"/>
</dbReference>
<dbReference type="CDD" id="cd01949">
    <property type="entry name" value="GGDEF"/>
    <property type="match status" value="1"/>
</dbReference>
<dbReference type="Gene3D" id="3.20.20.450">
    <property type="entry name" value="EAL domain"/>
    <property type="match status" value="1"/>
</dbReference>
<dbReference type="PROSITE" id="PS50887">
    <property type="entry name" value="GGDEF"/>
    <property type="match status" value="1"/>
</dbReference>
<accession>A0A8I1MWI1</accession>
<dbReference type="CDD" id="cd01948">
    <property type="entry name" value="EAL"/>
    <property type="match status" value="1"/>
</dbReference>
<feature type="domain" description="EAL" evidence="2">
    <location>
        <begin position="9"/>
        <end position="259"/>
    </location>
</feature>
<dbReference type="InterPro" id="IPR046342">
    <property type="entry name" value="CBS_dom_sf"/>
</dbReference>
<protein>
    <submittedName>
        <fullName evidence="5">EAL and GGDEF domain-containing protein</fullName>
    </submittedName>
</protein>